<dbReference type="AlphaFoldDB" id="A0A1E1WY08"/>
<reference evidence="1" key="1">
    <citation type="journal article" date="2017" name="Front. Cell. Infect. Microbiol.">
        <title>The Distinct Transcriptional Response of the Midgut of Amblyomma sculptum and Amblyomma aureolatum Ticks to Rickettsia rickettsii Correlates to Their Differences in Susceptibility to Infection.</title>
        <authorList>
            <person name="Martins L.A."/>
            <person name="Galletti M.F.B.M."/>
            <person name="Ribeiro J.M."/>
            <person name="Fujita A."/>
            <person name="Costa F.B."/>
            <person name="Labruna M.B."/>
            <person name="Daffre S."/>
            <person name="Fogaca A.C."/>
        </authorList>
    </citation>
    <scope>NUCLEOTIDE SEQUENCE</scope>
</reference>
<organism evidence="1">
    <name type="scientific">Amblyomma aureolatum</name>
    <dbReference type="NCBI Taxonomy" id="187763"/>
    <lineage>
        <taxon>Eukaryota</taxon>
        <taxon>Metazoa</taxon>
        <taxon>Ecdysozoa</taxon>
        <taxon>Arthropoda</taxon>
        <taxon>Chelicerata</taxon>
        <taxon>Arachnida</taxon>
        <taxon>Acari</taxon>
        <taxon>Parasitiformes</taxon>
        <taxon>Ixodida</taxon>
        <taxon>Ixodoidea</taxon>
        <taxon>Ixodidae</taxon>
        <taxon>Amblyomminae</taxon>
        <taxon>Amblyomma</taxon>
    </lineage>
</organism>
<evidence type="ECO:0000313" key="1">
    <source>
        <dbReference type="EMBL" id="JAT91920.1"/>
    </source>
</evidence>
<protein>
    <submittedName>
        <fullName evidence="1">Putative secreted peptide</fullName>
    </submittedName>
</protein>
<proteinExistence type="evidence at transcript level"/>
<feature type="non-terminal residue" evidence="1">
    <location>
        <position position="1"/>
    </location>
</feature>
<name>A0A1E1WY08_9ACAR</name>
<sequence length="187" mass="21282">CSWSATRNCYKRAVPDIDVDVDKHGKGQINFEEYAEECARLPLPSECYGQLMLCPEEIKRNLSFFEEGYKRTRDFICDRNALEDVRKLFTCIDDNLMKQCFEKYLPEASHPEEEDCRLGKVHSACIDETFHKTCSPDDEPAKATFKRLSAAALMLHGCERSSQSSLASQSFIVGLVATMFLLRGSFV</sequence>
<accession>A0A1E1WY08</accession>
<dbReference type="EMBL" id="GFAC01007268">
    <property type="protein sequence ID" value="JAT91920.1"/>
    <property type="molecule type" value="mRNA"/>
</dbReference>